<reference evidence="2" key="1">
    <citation type="journal article" date="2022" name="bioRxiv">
        <title>Sequencing and chromosome-scale assembly of the giantPleurodeles waltlgenome.</title>
        <authorList>
            <person name="Brown T."/>
            <person name="Elewa A."/>
            <person name="Iarovenko S."/>
            <person name="Subramanian E."/>
            <person name="Araus A.J."/>
            <person name="Petzold A."/>
            <person name="Susuki M."/>
            <person name="Suzuki K.-i.T."/>
            <person name="Hayashi T."/>
            <person name="Toyoda A."/>
            <person name="Oliveira C."/>
            <person name="Osipova E."/>
            <person name="Leigh N.D."/>
            <person name="Simon A."/>
            <person name="Yun M.H."/>
        </authorList>
    </citation>
    <scope>NUCLEOTIDE SEQUENCE</scope>
    <source>
        <strain evidence="2">20211129_DDA</strain>
        <tissue evidence="2">Liver</tissue>
    </source>
</reference>
<keyword evidence="3" id="KW-1185">Reference proteome</keyword>
<organism evidence="2 3">
    <name type="scientific">Pleurodeles waltl</name>
    <name type="common">Iberian ribbed newt</name>
    <dbReference type="NCBI Taxonomy" id="8319"/>
    <lineage>
        <taxon>Eukaryota</taxon>
        <taxon>Metazoa</taxon>
        <taxon>Chordata</taxon>
        <taxon>Craniata</taxon>
        <taxon>Vertebrata</taxon>
        <taxon>Euteleostomi</taxon>
        <taxon>Amphibia</taxon>
        <taxon>Batrachia</taxon>
        <taxon>Caudata</taxon>
        <taxon>Salamandroidea</taxon>
        <taxon>Salamandridae</taxon>
        <taxon>Pleurodelinae</taxon>
        <taxon>Pleurodeles</taxon>
    </lineage>
</organism>
<dbReference type="EMBL" id="JANPWB010000004">
    <property type="protein sequence ID" value="KAJ1192529.1"/>
    <property type="molecule type" value="Genomic_DNA"/>
</dbReference>
<name>A0AAV7UTY9_PLEWA</name>
<feature type="region of interest" description="Disordered" evidence="1">
    <location>
        <begin position="1"/>
        <end position="28"/>
    </location>
</feature>
<accession>A0AAV7UTY9</accession>
<comment type="caution">
    <text evidence="2">The sequence shown here is derived from an EMBL/GenBank/DDBJ whole genome shotgun (WGS) entry which is preliminary data.</text>
</comment>
<evidence type="ECO:0000313" key="2">
    <source>
        <dbReference type="EMBL" id="KAJ1192529.1"/>
    </source>
</evidence>
<evidence type="ECO:0000313" key="3">
    <source>
        <dbReference type="Proteomes" id="UP001066276"/>
    </source>
</evidence>
<dbReference type="Proteomes" id="UP001066276">
    <property type="component" value="Chromosome 2_2"/>
</dbReference>
<feature type="region of interest" description="Disordered" evidence="1">
    <location>
        <begin position="45"/>
        <end position="91"/>
    </location>
</feature>
<proteinExistence type="predicted"/>
<feature type="compositionally biased region" description="Basic residues" evidence="1">
    <location>
        <begin position="53"/>
        <end position="66"/>
    </location>
</feature>
<protein>
    <submittedName>
        <fullName evidence="2">Uncharacterized protein</fullName>
    </submittedName>
</protein>
<dbReference type="AlphaFoldDB" id="A0AAV7UTY9"/>
<sequence length="115" mass="11781">MPGGVISHQFVQGSRSGGVRGAPASARGSGRVSCLSSHIFAASRPGLSVRPAQPRRKFGGRGRRRSGLNPGGPGMFPASRQPMRGAVPPPHPHLDAVEAGCGADLYQLALAMFGA</sequence>
<evidence type="ECO:0000256" key="1">
    <source>
        <dbReference type="SAM" id="MobiDB-lite"/>
    </source>
</evidence>
<gene>
    <name evidence="2" type="ORF">NDU88_001836</name>
</gene>